<reference evidence="1 2" key="1">
    <citation type="journal article" date="2007" name="Archaea">
        <title>The genome of Hyperthermus butylicus: a sulfur-reducing, peptide fermenting, neutrophilic Crenarchaeote growing up to 108 degrees C.</title>
        <authorList>
            <person name="Brugger K."/>
            <person name="Chen L."/>
            <person name="Stark M."/>
            <person name="Zibat A."/>
            <person name="Redder P."/>
            <person name="Ruepp A."/>
            <person name="Awayez M."/>
            <person name="She Q."/>
            <person name="Garrett R.A."/>
            <person name="Klenk H.P."/>
        </authorList>
    </citation>
    <scope>NUCLEOTIDE SEQUENCE [LARGE SCALE GENOMIC DNA]</scope>
    <source>
        <strain evidence="2">DSM 5456 / JCM 9403 / PLM1-5</strain>
    </source>
</reference>
<dbReference type="RefSeq" id="WP_011821677.1">
    <property type="nucleotide sequence ID" value="NC_008818.1"/>
</dbReference>
<dbReference type="AlphaFoldDB" id="A2BK48"/>
<keyword evidence="2" id="KW-1185">Reference proteome</keyword>
<dbReference type="HOGENOM" id="CLU_1709099_0_0_2"/>
<dbReference type="Proteomes" id="UP000002593">
    <property type="component" value="Chromosome"/>
</dbReference>
<dbReference type="eggNOG" id="arCOG06082">
    <property type="taxonomic scope" value="Archaea"/>
</dbReference>
<dbReference type="EnsemblBacteria" id="ABM80359">
    <property type="protein sequence ID" value="ABM80359"/>
    <property type="gene ID" value="Hbut_0497"/>
</dbReference>
<dbReference type="OrthoDB" id="15380at2157"/>
<name>A2BK48_HYPBU</name>
<protein>
    <submittedName>
        <fullName evidence="1">Uncharacterized protein</fullName>
    </submittedName>
</protein>
<organism evidence="1 2">
    <name type="scientific">Hyperthermus butylicus (strain DSM 5456 / JCM 9403 / PLM1-5)</name>
    <dbReference type="NCBI Taxonomy" id="415426"/>
    <lineage>
        <taxon>Archaea</taxon>
        <taxon>Thermoproteota</taxon>
        <taxon>Thermoprotei</taxon>
        <taxon>Desulfurococcales</taxon>
        <taxon>Pyrodictiaceae</taxon>
        <taxon>Hyperthermus</taxon>
    </lineage>
</organism>
<dbReference type="GeneID" id="4781494"/>
<accession>A2BK48</accession>
<proteinExistence type="predicted"/>
<evidence type="ECO:0000313" key="1">
    <source>
        <dbReference type="EMBL" id="ABM80359.1"/>
    </source>
</evidence>
<sequence length="153" mass="16549">MEFEEKLVETGIPGHSSSKDWAKRIQSFLREKGISFEAEGENIRIHVDGVTVEVTEAPSGENYAVVITLPLPASSSEADEQTRGTIDAGFKLAGLLDAEELGYELDTSIPGYPSLRIVVEYKDPNKLADKLIDALEKYGVEGGSSGEAFEVEG</sequence>
<gene>
    <name evidence="1" type="ordered locus">Hbut_0497</name>
</gene>
<dbReference type="KEGG" id="hbu:Hbut_0497"/>
<dbReference type="EMBL" id="CP000493">
    <property type="protein sequence ID" value="ABM80359.1"/>
    <property type="molecule type" value="Genomic_DNA"/>
</dbReference>
<evidence type="ECO:0000313" key="2">
    <source>
        <dbReference type="Proteomes" id="UP000002593"/>
    </source>
</evidence>